<protein>
    <recommendedName>
        <fullName evidence="3">BrnA antitoxin of type II toxin-antitoxin system</fullName>
    </recommendedName>
</protein>
<gene>
    <name evidence="1" type="ORF">U14_03124</name>
</gene>
<evidence type="ECO:0000313" key="2">
    <source>
        <dbReference type="Proteomes" id="UP000030700"/>
    </source>
</evidence>
<accession>A0A081BNB2</accession>
<sequence>MNANNTNKPSQTDWERLARMNDEEIDYSDIPPLTDEFFRKATLFAPSQRAVILDLDVFEWVEQQGKNPQTTVNAIIRTQMKRQTRQKKKLMRMPS</sequence>
<organism evidence="1">
    <name type="scientific">Candidatus Moduliflexus flocculans</name>
    <dbReference type="NCBI Taxonomy" id="1499966"/>
    <lineage>
        <taxon>Bacteria</taxon>
        <taxon>Candidatus Moduliflexota</taxon>
        <taxon>Candidatus Moduliflexia</taxon>
        <taxon>Candidatus Moduliflexales</taxon>
        <taxon>Candidatus Moduliflexaceae</taxon>
    </lineage>
</organism>
<evidence type="ECO:0008006" key="3">
    <source>
        <dbReference type="Google" id="ProtNLM"/>
    </source>
</evidence>
<dbReference type="STRING" id="1499966.U14_03124"/>
<dbReference type="EMBL" id="DF820457">
    <property type="protein sequence ID" value="GAK51878.1"/>
    <property type="molecule type" value="Genomic_DNA"/>
</dbReference>
<proteinExistence type="predicted"/>
<dbReference type="HOGENOM" id="CLU_140900_1_1_0"/>
<name>A0A081BNB2_9BACT</name>
<keyword evidence="2" id="KW-1185">Reference proteome</keyword>
<evidence type="ECO:0000313" key="1">
    <source>
        <dbReference type="EMBL" id="GAK51878.1"/>
    </source>
</evidence>
<dbReference type="AlphaFoldDB" id="A0A081BNB2"/>
<reference evidence="1" key="1">
    <citation type="journal article" date="2015" name="PeerJ">
        <title>First genomic representation of candidate bacterial phylum KSB3 points to enhanced environmental sensing as a trigger of wastewater bulking.</title>
        <authorList>
            <person name="Sekiguchi Y."/>
            <person name="Ohashi A."/>
            <person name="Parks D.H."/>
            <person name="Yamauchi T."/>
            <person name="Tyson G.W."/>
            <person name="Hugenholtz P."/>
        </authorList>
    </citation>
    <scope>NUCLEOTIDE SEQUENCE [LARGE SCALE GENOMIC DNA]</scope>
</reference>
<dbReference type="Proteomes" id="UP000030700">
    <property type="component" value="Unassembled WGS sequence"/>
</dbReference>